<reference evidence="1" key="1">
    <citation type="journal article" date="2014" name="Front. Microbiol.">
        <title>High frequency of phylogenetically diverse reductive dehalogenase-homologous genes in deep subseafloor sedimentary metagenomes.</title>
        <authorList>
            <person name="Kawai M."/>
            <person name="Futagami T."/>
            <person name="Toyoda A."/>
            <person name="Takaki Y."/>
            <person name="Nishi S."/>
            <person name="Hori S."/>
            <person name="Arai W."/>
            <person name="Tsubouchi T."/>
            <person name="Morono Y."/>
            <person name="Uchiyama I."/>
            <person name="Ito T."/>
            <person name="Fujiyama A."/>
            <person name="Inagaki F."/>
            <person name="Takami H."/>
        </authorList>
    </citation>
    <scope>NUCLEOTIDE SEQUENCE</scope>
    <source>
        <strain evidence="1">Expedition CK06-06</strain>
    </source>
</reference>
<evidence type="ECO:0000313" key="1">
    <source>
        <dbReference type="EMBL" id="GAI22767.1"/>
    </source>
</evidence>
<accession>X1LTQ7</accession>
<gene>
    <name evidence="1" type="ORF">S06H3_24281</name>
</gene>
<dbReference type="AlphaFoldDB" id="X1LTQ7"/>
<name>X1LTQ7_9ZZZZ</name>
<comment type="caution">
    <text evidence="1">The sequence shown here is derived from an EMBL/GenBank/DDBJ whole genome shotgun (WGS) entry which is preliminary data.</text>
</comment>
<feature type="non-terminal residue" evidence="1">
    <location>
        <position position="1"/>
    </location>
</feature>
<dbReference type="EMBL" id="BARV01013454">
    <property type="protein sequence ID" value="GAI22767.1"/>
    <property type="molecule type" value="Genomic_DNA"/>
</dbReference>
<organism evidence="1">
    <name type="scientific">marine sediment metagenome</name>
    <dbReference type="NCBI Taxonomy" id="412755"/>
    <lineage>
        <taxon>unclassified sequences</taxon>
        <taxon>metagenomes</taxon>
        <taxon>ecological metagenomes</taxon>
    </lineage>
</organism>
<sequence>YNVGGENEWENIVNVKFSFSHFYSKNYKNILSVFLLF</sequence>
<protein>
    <submittedName>
        <fullName evidence="1">Uncharacterized protein</fullName>
    </submittedName>
</protein>
<proteinExistence type="predicted"/>